<dbReference type="InterPro" id="IPR007842">
    <property type="entry name" value="HEPN_dom"/>
</dbReference>
<proteinExistence type="predicted"/>
<keyword evidence="3" id="KW-1185">Reference proteome</keyword>
<reference evidence="2 3" key="1">
    <citation type="submission" date="2020-05" db="EMBL/GenBank/DDBJ databases">
        <title>Aquirufa sp. strain 15G-AUS-rot a new Aquirufa species.</title>
        <authorList>
            <person name="Pitt A."/>
            <person name="Hahn M.W."/>
        </authorList>
    </citation>
    <scope>NUCLEOTIDE SEQUENCE [LARGE SCALE GENOMIC DNA]</scope>
    <source>
        <strain evidence="2 3">15G-AUS-rot</strain>
    </source>
</reference>
<evidence type="ECO:0000259" key="1">
    <source>
        <dbReference type="Pfam" id="PF05168"/>
    </source>
</evidence>
<dbReference type="Pfam" id="PF05168">
    <property type="entry name" value="HEPN"/>
    <property type="match status" value="1"/>
</dbReference>
<gene>
    <name evidence="2" type="ORF">HRU87_00365</name>
</gene>
<dbReference type="AlphaFoldDB" id="A0A7D4Q413"/>
<name>A0A7D4Q413_9MICO</name>
<organism evidence="2 3">
    <name type="scientific">Aquiluna borgnonia</name>
    <dbReference type="NCBI Taxonomy" id="2499157"/>
    <lineage>
        <taxon>Bacteria</taxon>
        <taxon>Bacillati</taxon>
        <taxon>Actinomycetota</taxon>
        <taxon>Actinomycetes</taxon>
        <taxon>Micrococcales</taxon>
        <taxon>Microbacteriaceae</taxon>
        <taxon>Luna cluster</taxon>
        <taxon>Luna-1 subcluster</taxon>
        <taxon>Aquiluna</taxon>
    </lineage>
</organism>
<sequence length="149" mass="17257">MIPKELQPLIRAGQLDSMVQTPEAVIHEIDIAKRHYATARRSLTVDPEGAFQLLYDSARKALQALLAAHGYRVRKPPRGNHYTYVLVARTSLVNQEIWLPLNWMRELRNQTEYFDPARQSASEEDCVQALVHVARMLEDVEFRLLDYLK</sequence>
<dbReference type="EMBL" id="CP054056">
    <property type="protein sequence ID" value="QKJ24703.1"/>
    <property type="molecule type" value="Genomic_DNA"/>
</dbReference>
<dbReference type="Gene3D" id="1.20.120.330">
    <property type="entry name" value="Nucleotidyltransferases domain 2"/>
    <property type="match status" value="1"/>
</dbReference>
<dbReference type="RefSeq" id="WP_173493002.1">
    <property type="nucleotide sequence ID" value="NZ_CP054056.1"/>
</dbReference>
<accession>A0A7D4Q413</accession>
<dbReference type="KEGG" id="aqg:HRU87_00365"/>
<feature type="domain" description="HEPN" evidence="1">
    <location>
        <begin position="29"/>
        <end position="141"/>
    </location>
</feature>
<evidence type="ECO:0000313" key="2">
    <source>
        <dbReference type="EMBL" id="QKJ24703.1"/>
    </source>
</evidence>
<evidence type="ECO:0000313" key="3">
    <source>
        <dbReference type="Proteomes" id="UP000501003"/>
    </source>
</evidence>
<dbReference type="Proteomes" id="UP000501003">
    <property type="component" value="Chromosome"/>
</dbReference>
<protein>
    <submittedName>
        <fullName evidence="2">HEPN domain-containing protein</fullName>
    </submittedName>
</protein>